<dbReference type="SUPFAM" id="SSF53448">
    <property type="entry name" value="Nucleotide-diphospho-sugar transferases"/>
    <property type="match status" value="1"/>
</dbReference>
<organism evidence="1 2">
    <name type="scientific">Pinctada imbricata</name>
    <name type="common">Atlantic pearl-oyster</name>
    <name type="synonym">Pinctada martensii</name>
    <dbReference type="NCBI Taxonomy" id="66713"/>
    <lineage>
        <taxon>Eukaryota</taxon>
        <taxon>Metazoa</taxon>
        <taxon>Spiralia</taxon>
        <taxon>Lophotrochozoa</taxon>
        <taxon>Mollusca</taxon>
        <taxon>Bivalvia</taxon>
        <taxon>Autobranchia</taxon>
        <taxon>Pteriomorphia</taxon>
        <taxon>Pterioida</taxon>
        <taxon>Pterioidea</taxon>
        <taxon>Pteriidae</taxon>
        <taxon>Pinctada</taxon>
    </lineage>
</organism>
<sequence length="270" mass="31875">MLNFRFLSFIFQAAPRPVIEDIKPPPWHKPVDFRIISLVFNRASSLKRQLDSLNTAEYFGDNVLVEIWIDRSKKDGKIDPKTYLVAKNFTFKYGDVRVHNHTRHVGLYGQWFGTWNPDPKSKEIAVFLEDDVSVSPLFYRWLKNVHKKYYRRTDVAGYSLRGTCPRYRGPYVDIRAPETEFCMLYRATGTSDDMWTMWHIYYTHVNNQYTLFLNFPNKAGLTSHWQEGGLHFSKHQTLKKSAPLLTKWDPKYEHLPDKLVKLDYDGTIIK</sequence>
<dbReference type="AlphaFoldDB" id="A0AA88Y819"/>
<gene>
    <name evidence="1" type="ORF">FSP39_004315</name>
</gene>
<comment type="caution">
    <text evidence="1">The sequence shown here is derived from an EMBL/GenBank/DDBJ whole genome shotgun (WGS) entry which is preliminary data.</text>
</comment>
<dbReference type="Gene3D" id="3.90.550.10">
    <property type="entry name" value="Spore Coat Polysaccharide Biosynthesis Protein SpsA, Chain A"/>
    <property type="match status" value="1"/>
</dbReference>
<evidence type="ECO:0000313" key="1">
    <source>
        <dbReference type="EMBL" id="KAK3094640.1"/>
    </source>
</evidence>
<evidence type="ECO:0000313" key="2">
    <source>
        <dbReference type="Proteomes" id="UP001186944"/>
    </source>
</evidence>
<reference evidence="1" key="1">
    <citation type="submission" date="2019-08" db="EMBL/GenBank/DDBJ databases">
        <title>The improved chromosome-level genome for the pearl oyster Pinctada fucata martensii using PacBio sequencing and Hi-C.</title>
        <authorList>
            <person name="Zheng Z."/>
        </authorList>
    </citation>
    <scope>NUCLEOTIDE SEQUENCE</scope>
    <source>
        <strain evidence="1">ZZ-2019</strain>
        <tissue evidence="1">Adductor muscle</tissue>
    </source>
</reference>
<name>A0AA88Y819_PINIB</name>
<dbReference type="PANTHER" id="PTHR33604:SF3">
    <property type="entry name" value="OSJNBA0004B13.7 PROTEIN"/>
    <property type="match status" value="1"/>
</dbReference>
<proteinExistence type="predicted"/>
<dbReference type="Proteomes" id="UP001186944">
    <property type="component" value="Unassembled WGS sequence"/>
</dbReference>
<dbReference type="EMBL" id="VSWD01000008">
    <property type="protein sequence ID" value="KAK3094640.1"/>
    <property type="molecule type" value="Genomic_DNA"/>
</dbReference>
<keyword evidence="2" id="KW-1185">Reference proteome</keyword>
<dbReference type="InterPro" id="IPR029044">
    <property type="entry name" value="Nucleotide-diphossugar_trans"/>
</dbReference>
<protein>
    <submittedName>
        <fullName evidence="1">Uncharacterized protein</fullName>
    </submittedName>
</protein>
<dbReference type="PANTHER" id="PTHR33604">
    <property type="entry name" value="OSJNBA0004B13.7 PROTEIN"/>
    <property type="match status" value="1"/>
</dbReference>
<accession>A0AA88Y819</accession>